<dbReference type="InterPro" id="IPR014729">
    <property type="entry name" value="Rossmann-like_a/b/a_fold"/>
</dbReference>
<keyword evidence="3" id="KW-0547">Nucleotide-binding</keyword>
<evidence type="ECO:0000259" key="6">
    <source>
        <dbReference type="PROSITE" id="PS50011"/>
    </source>
</evidence>
<feature type="domain" description="Protein kinase" evidence="6">
    <location>
        <begin position="442"/>
        <end position="706"/>
    </location>
</feature>
<proteinExistence type="predicted"/>
<dbReference type="Gene3D" id="3.40.50.620">
    <property type="entry name" value="HUPs"/>
    <property type="match status" value="1"/>
</dbReference>
<gene>
    <name evidence="7" type="ORF">SAY86_019757</name>
</gene>
<dbReference type="Gene3D" id="3.30.200.20">
    <property type="entry name" value="Phosphorylase Kinase, domain 1"/>
    <property type="match status" value="1"/>
</dbReference>
<comment type="caution">
    <text evidence="7">The sequence shown here is derived from an EMBL/GenBank/DDBJ whole genome shotgun (WGS) entry which is preliminary data.</text>
</comment>
<dbReference type="FunFam" id="3.30.200.20:FF:000162">
    <property type="entry name" value="Adenine nucleotide alpha hydrolase-like domain kinase"/>
    <property type="match status" value="1"/>
</dbReference>
<keyword evidence="5" id="KW-0067">ATP-binding</keyword>
<evidence type="ECO:0000256" key="3">
    <source>
        <dbReference type="ARBA" id="ARBA00022741"/>
    </source>
</evidence>
<dbReference type="PANTHER" id="PTHR45647:SF51">
    <property type="entry name" value="PROTEIN KINASE SUPERFAMILY PROTEIN"/>
    <property type="match status" value="1"/>
</dbReference>
<dbReference type="GO" id="GO:0004672">
    <property type="term" value="F:protein kinase activity"/>
    <property type="evidence" value="ECO:0007669"/>
    <property type="project" value="InterPro"/>
</dbReference>
<dbReference type="InterPro" id="IPR000719">
    <property type="entry name" value="Prot_kinase_dom"/>
</dbReference>
<dbReference type="InterPro" id="IPR051348">
    <property type="entry name" value="U-box_ubiquitin_ligases"/>
</dbReference>
<dbReference type="Proteomes" id="UP001346149">
    <property type="component" value="Unassembled WGS sequence"/>
</dbReference>
<dbReference type="InterPro" id="IPR001245">
    <property type="entry name" value="Ser-Thr/Tyr_kinase_cat_dom"/>
</dbReference>
<dbReference type="EMBL" id="JAXQNO010000011">
    <property type="protein sequence ID" value="KAK4788438.1"/>
    <property type="molecule type" value="Genomic_DNA"/>
</dbReference>
<dbReference type="GO" id="GO:0005524">
    <property type="term" value="F:ATP binding"/>
    <property type="evidence" value="ECO:0007669"/>
    <property type="project" value="UniProtKB-KW"/>
</dbReference>
<evidence type="ECO:0000256" key="5">
    <source>
        <dbReference type="ARBA" id="ARBA00022840"/>
    </source>
</evidence>
<dbReference type="PROSITE" id="PS00108">
    <property type="entry name" value="PROTEIN_KINASE_ST"/>
    <property type="match status" value="1"/>
</dbReference>
<dbReference type="InterPro" id="IPR006016">
    <property type="entry name" value="UspA"/>
</dbReference>
<protein>
    <recommendedName>
        <fullName evidence="2">RING-type E3 ubiquitin transferase</fullName>
        <ecNumber evidence="2">2.3.2.27</ecNumber>
    </recommendedName>
</protein>
<comment type="catalytic activity">
    <reaction evidence="1">
        <text>S-ubiquitinyl-[E2 ubiquitin-conjugating enzyme]-L-cysteine + [acceptor protein]-L-lysine = [E2 ubiquitin-conjugating enzyme]-L-cysteine + N(6)-ubiquitinyl-[acceptor protein]-L-lysine.</text>
        <dbReference type="EC" id="2.3.2.27"/>
    </reaction>
</comment>
<dbReference type="GO" id="GO:0061630">
    <property type="term" value="F:ubiquitin protein ligase activity"/>
    <property type="evidence" value="ECO:0007669"/>
    <property type="project" value="UniProtKB-EC"/>
</dbReference>
<organism evidence="7 8">
    <name type="scientific">Trapa natans</name>
    <name type="common">Water chestnut</name>
    <dbReference type="NCBI Taxonomy" id="22666"/>
    <lineage>
        <taxon>Eukaryota</taxon>
        <taxon>Viridiplantae</taxon>
        <taxon>Streptophyta</taxon>
        <taxon>Embryophyta</taxon>
        <taxon>Tracheophyta</taxon>
        <taxon>Spermatophyta</taxon>
        <taxon>Magnoliopsida</taxon>
        <taxon>eudicotyledons</taxon>
        <taxon>Gunneridae</taxon>
        <taxon>Pentapetalae</taxon>
        <taxon>rosids</taxon>
        <taxon>malvids</taxon>
        <taxon>Myrtales</taxon>
        <taxon>Lythraceae</taxon>
        <taxon>Trapa</taxon>
    </lineage>
</organism>
<dbReference type="SMART" id="SM00220">
    <property type="entry name" value="S_TKc"/>
    <property type="match status" value="1"/>
</dbReference>
<dbReference type="Pfam" id="PF07714">
    <property type="entry name" value="PK_Tyr_Ser-Thr"/>
    <property type="match status" value="1"/>
</dbReference>
<evidence type="ECO:0000313" key="7">
    <source>
        <dbReference type="EMBL" id="KAK4788438.1"/>
    </source>
</evidence>
<dbReference type="InterPro" id="IPR008271">
    <property type="entry name" value="Ser/Thr_kinase_AS"/>
</dbReference>
<dbReference type="SUPFAM" id="SSF52402">
    <property type="entry name" value="Adenine nucleotide alpha hydrolases-like"/>
    <property type="match status" value="1"/>
</dbReference>
<dbReference type="InterPro" id="IPR011009">
    <property type="entry name" value="Kinase-like_dom_sf"/>
</dbReference>
<evidence type="ECO:0000313" key="8">
    <source>
        <dbReference type="Proteomes" id="UP001346149"/>
    </source>
</evidence>
<keyword evidence="4" id="KW-0833">Ubl conjugation pathway</keyword>
<reference evidence="7 8" key="1">
    <citation type="journal article" date="2023" name="Hortic Res">
        <title>Pangenome of water caltrop reveals structural variations and asymmetric subgenome divergence after allopolyploidization.</title>
        <authorList>
            <person name="Zhang X."/>
            <person name="Chen Y."/>
            <person name="Wang L."/>
            <person name="Yuan Y."/>
            <person name="Fang M."/>
            <person name="Shi L."/>
            <person name="Lu R."/>
            <person name="Comes H.P."/>
            <person name="Ma Y."/>
            <person name="Chen Y."/>
            <person name="Huang G."/>
            <person name="Zhou Y."/>
            <person name="Zheng Z."/>
            <person name="Qiu Y."/>
        </authorList>
    </citation>
    <scope>NUCLEOTIDE SEQUENCE [LARGE SCALE GENOMIC DNA]</scope>
    <source>
        <strain evidence="7">F231</strain>
    </source>
</reference>
<dbReference type="Pfam" id="PF00582">
    <property type="entry name" value="Usp"/>
    <property type="match status" value="1"/>
</dbReference>
<dbReference type="PROSITE" id="PS50011">
    <property type="entry name" value="PROTEIN_KINASE_DOM"/>
    <property type="match status" value="1"/>
</dbReference>
<keyword evidence="8" id="KW-1185">Reference proteome</keyword>
<dbReference type="Gene3D" id="1.10.510.10">
    <property type="entry name" value="Transferase(Phosphotransferase) domain 1"/>
    <property type="match status" value="1"/>
</dbReference>
<evidence type="ECO:0000256" key="1">
    <source>
        <dbReference type="ARBA" id="ARBA00000900"/>
    </source>
</evidence>
<evidence type="ECO:0000256" key="4">
    <source>
        <dbReference type="ARBA" id="ARBA00022786"/>
    </source>
</evidence>
<evidence type="ECO:0000256" key="2">
    <source>
        <dbReference type="ARBA" id="ARBA00012483"/>
    </source>
</evidence>
<dbReference type="AlphaFoldDB" id="A0AAN7LY36"/>
<name>A0AAN7LY36_TRANT</name>
<sequence length="716" mass="79478">MQQDTRVETVVAIDQDKNSQWAVKWAADNLLRKNSTCVVVHVRTQNGRPDDAYFVPEGGRPPTEDEAKQFFIPFRGFCARKGCHLHIETVLYRLWLQILAKELMLCGVDVHTVLIDYIKSNSICHVVVGACTRNSLMSRKFSATDVGKNLMKSAPESCSVYIVGKDKLSAVRYAKKAPPASTSDSSAQKRTCPSPNRLFAIRTATPDTYDLLRSITSSLGSPRSMVSTSSSLGKLVDFPSPYVWQKTVGSSPLRTMNSNVSKSSFSSSTSGFSNFSPPLSFQSADLSVVPASYMSGQSATSQVGVEDEMEQLQLEFKQSYSGYNMACLEATNGGERKVTDLSTSKELFKLYHLAMVQKLTWRHKSYVEKTNLRNSSMIRKKMLPNADEEMEGPWRYSETTSGRTVGAAAAADKMSEPEPMPVINACYRRYTMQQIEEATDYFTDALKIGEGGYGPVYKATLDHTPVAIKALRPDVSTGFRQFQREVEVLSCMRHPNMVILVGACPEYGCLVYEYMDNGNLEERLICKGGTQPIPWLTRFKIAAEIGTGLAFLHQTKPQPMVHRDIKPCNILLDSNYSCKIGDVGLTRLVPGSVAGKMTQYQVTAAAGTFCYIDPEYQQTGILGVKSDVYSFGVLLLQLITARPPMGLAMQVEDAIESGNFLRILDQKVRDWPVEEALSLAKLALRCCELRRKDRPDLSTEVLPELIRLKNLGLHTA</sequence>
<dbReference type="PANTHER" id="PTHR45647">
    <property type="entry name" value="OS02G0152300 PROTEIN"/>
    <property type="match status" value="1"/>
</dbReference>
<dbReference type="EC" id="2.3.2.27" evidence="2"/>
<dbReference type="SUPFAM" id="SSF56112">
    <property type="entry name" value="Protein kinase-like (PK-like)"/>
    <property type="match status" value="1"/>
</dbReference>
<accession>A0AAN7LY36</accession>